<proteinExistence type="predicted"/>
<protein>
    <submittedName>
        <fullName evidence="1">Uncharacterized protein</fullName>
    </submittedName>
</protein>
<dbReference type="Proteomes" id="UP000012174">
    <property type="component" value="Unassembled WGS sequence"/>
</dbReference>
<dbReference type="HOGENOM" id="CLU_2812345_0_0_1"/>
<organism evidence="1 2">
    <name type="scientific">Eutypa lata (strain UCR-EL1)</name>
    <name type="common">Grapevine dieback disease fungus</name>
    <name type="synonym">Eutypa armeniacae</name>
    <dbReference type="NCBI Taxonomy" id="1287681"/>
    <lineage>
        <taxon>Eukaryota</taxon>
        <taxon>Fungi</taxon>
        <taxon>Dikarya</taxon>
        <taxon>Ascomycota</taxon>
        <taxon>Pezizomycotina</taxon>
        <taxon>Sordariomycetes</taxon>
        <taxon>Xylariomycetidae</taxon>
        <taxon>Xylariales</taxon>
        <taxon>Diatrypaceae</taxon>
        <taxon>Eutypa</taxon>
    </lineage>
</organism>
<accession>M7T6I0</accession>
<keyword evidence="2" id="KW-1185">Reference proteome</keyword>
<sequence>MDTSDASIPVFLLTMGAGGTDRSLDEPLNGIAGDEADDLDVAGLAEMTRLEDHDQELQVGFPNRLSP</sequence>
<dbReference type="AlphaFoldDB" id="M7T6I0"/>
<reference evidence="2" key="1">
    <citation type="journal article" date="2013" name="Genome Announc.">
        <title>Draft genome sequence of the grapevine dieback fungus Eutypa lata UCR-EL1.</title>
        <authorList>
            <person name="Blanco-Ulate B."/>
            <person name="Rolshausen P.E."/>
            <person name="Cantu D."/>
        </authorList>
    </citation>
    <scope>NUCLEOTIDE SEQUENCE [LARGE SCALE GENOMIC DNA]</scope>
    <source>
        <strain evidence="2">UCR-EL1</strain>
    </source>
</reference>
<name>M7T6I0_EUTLA</name>
<dbReference type="KEGG" id="ela:UCREL1_460"/>
<evidence type="ECO:0000313" key="1">
    <source>
        <dbReference type="EMBL" id="EMR72493.1"/>
    </source>
</evidence>
<evidence type="ECO:0000313" key="2">
    <source>
        <dbReference type="Proteomes" id="UP000012174"/>
    </source>
</evidence>
<dbReference type="EMBL" id="KB705446">
    <property type="protein sequence ID" value="EMR72493.1"/>
    <property type="molecule type" value="Genomic_DNA"/>
</dbReference>
<gene>
    <name evidence="1" type="ORF">UCREL1_460</name>
</gene>